<dbReference type="SMART" id="SM00355">
    <property type="entry name" value="ZnF_C2H2"/>
    <property type="match status" value="4"/>
</dbReference>
<evidence type="ECO:0000259" key="2">
    <source>
        <dbReference type="PROSITE" id="PS00028"/>
    </source>
</evidence>
<keyword evidence="3" id="KW-1185">Reference proteome</keyword>
<name>A0A1I7ZZE3_9BILA</name>
<reference evidence="4" key="1">
    <citation type="submission" date="2016-11" db="UniProtKB">
        <authorList>
            <consortium name="WormBaseParasite"/>
        </authorList>
    </citation>
    <scope>IDENTIFICATION</scope>
</reference>
<dbReference type="WBParaSite" id="L893_g3115.t1">
    <property type="protein sequence ID" value="L893_g3115.t1"/>
    <property type="gene ID" value="L893_g3115"/>
</dbReference>
<feature type="compositionally biased region" description="Acidic residues" evidence="1">
    <location>
        <begin position="146"/>
        <end position="158"/>
    </location>
</feature>
<dbReference type="AlphaFoldDB" id="A0A1I7ZZE3"/>
<evidence type="ECO:0000256" key="1">
    <source>
        <dbReference type="SAM" id="MobiDB-lite"/>
    </source>
</evidence>
<dbReference type="InterPro" id="IPR013087">
    <property type="entry name" value="Znf_C2H2_type"/>
</dbReference>
<feature type="domain" description="C2H2-type" evidence="2">
    <location>
        <begin position="327"/>
        <end position="347"/>
    </location>
</feature>
<proteinExistence type="predicted"/>
<accession>A0A1I7ZZE3</accession>
<feature type="region of interest" description="Disordered" evidence="1">
    <location>
        <begin position="89"/>
        <end position="204"/>
    </location>
</feature>
<feature type="region of interest" description="Disordered" evidence="1">
    <location>
        <begin position="1"/>
        <end position="25"/>
    </location>
</feature>
<dbReference type="PROSITE" id="PS00028">
    <property type="entry name" value="ZINC_FINGER_C2H2_1"/>
    <property type="match status" value="1"/>
</dbReference>
<feature type="compositionally biased region" description="Acidic residues" evidence="1">
    <location>
        <begin position="103"/>
        <end position="116"/>
    </location>
</feature>
<protein>
    <submittedName>
        <fullName evidence="4">C2H2-type domain-containing protein</fullName>
    </submittedName>
</protein>
<organism evidence="3 4">
    <name type="scientific">Steinernema glaseri</name>
    <dbReference type="NCBI Taxonomy" id="37863"/>
    <lineage>
        <taxon>Eukaryota</taxon>
        <taxon>Metazoa</taxon>
        <taxon>Ecdysozoa</taxon>
        <taxon>Nematoda</taxon>
        <taxon>Chromadorea</taxon>
        <taxon>Rhabditida</taxon>
        <taxon>Tylenchina</taxon>
        <taxon>Panagrolaimomorpha</taxon>
        <taxon>Strongyloidoidea</taxon>
        <taxon>Steinernematidae</taxon>
        <taxon>Steinernema</taxon>
    </lineage>
</organism>
<sequence length="414" mass="46928">MVGVDATEAKLPPAMHSSSATEAASTGDILQRSLDMLERSQTNLEASLANLERSLAIENTLSRLVDSQEELRQMMLALLNGTDVPVAFPALPERDPAAPVKNEEEEEEEDEIDIESSDLSVTNPPTPFVESDEEDDDLSSVSSVSSEEDIDIDDDDTIETQSSVSAPKGSDSRSLRTKEDDLENDETLRVDSPRREGSHSSSAQDIAKCKQAIWKCAVCEKRIKGDWFARRQHIETHEGLRVSCPVKGCYVRRGMNNLQTHLKKVHKMTKDALPSERRTRLQSEVHRNNQIAKERQMEYFPPSSLDSFVETSRRDKKTKREEVERACKMCGKVLVGLNLIREHVAVHRNRGIPCPLSDCDHYGRVRTIILHLRRIHGTALRKLTEGERERFDESRRKLYKKMDRVMGKYFSSVV</sequence>
<dbReference type="Proteomes" id="UP000095287">
    <property type="component" value="Unplaced"/>
</dbReference>
<feature type="compositionally biased region" description="Basic and acidic residues" evidence="1">
    <location>
        <begin position="186"/>
        <end position="198"/>
    </location>
</feature>
<evidence type="ECO:0000313" key="4">
    <source>
        <dbReference type="WBParaSite" id="L893_g3115.t1"/>
    </source>
</evidence>
<evidence type="ECO:0000313" key="3">
    <source>
        <dbReference type="Proteomes" id="UP000095287"/>
    </source>
</evidence>
<feature type="compositionally biased region" description="Basic and acidic residues" evidence="1">
    <location>
        <begin position="170"/>
        <end position="179"/>
    </location>
</feature>